<proteinExistence type="predicted"/>
<evidence type="ECO:0000313" key="1">
    <source>
        <dbReference type="EMBL" id="GLV57158.1"/>
    </source>
</evidence>
<dbReference type="EMBL" id="BSRI01000002">
    <property type="protein sequence ID" value="GLV57158.1"/>
    <property type="molecule type" value="Genomic_DNA"/>
</dbReference>
<organism evidence="1 2">
    <name type="scientific">Dictyobacter halimunensis</name>
    <dbReference type="NCBI Taxonomy" id="3026934"/>
    <lineage>
        <taxon>Bacteria</taxon>
        <taxon>Bacillati</taxon>
        <taxon>Chloroflexota</taxon>
        <taxon>Ktedonobacteria</taxon>
        <taxon>Ktedonobacterales</taxon>
        <taxon>Dictyobacteraceae</taxon>
        <taxon>Dictyobacter</taxon>
    </lineage>
</organism>
<keyword evidence="2" id="KW-1185">Reference proteome</keyword>
<evidence type="ECO:0000313" key="2">
    <source>
        <dbReference type="Proteomes" id="UP001344906"/>
    </source>
</evidence>
<accession>A0ABQ6FVY3</accession>
<reference evidence="1 2" key="1">
    <citation type="submission" date="2023-02" db="EMBL/GenBank/DDBJ databases">
        <title>Dictyobacter halimunensis sp. nov., a new member of the class Ktedonobacteria from forest soil in a geothermal area.</title>
        <authorList>
            <person name="Rachmania M.K."/>
            <person name="Ningsih F."/>
            <person name="Sakai Y."/>
            <person name="Yabe S."/>
            <person name="Yokota A."/>
            <person name="Sjamsuridzal W."/>
        </authorList>
    </citation>
    <scope>NUCLEOTIDE SEQUENCE [LARGE SCALE GENOMIC DNA]</scope>
    <source>
        <strain evidence="1 2">S3.2.2.5</strain>
    </source>
</reference>
<protein>
    <submittedName>
        <fullName evidence="1">Uncharacterized protein</fullName>
    </submittedName>
</protein>
<dbReference type="Proteomes" id="UP001344906">
    <property type="component" value="Unassembled WGS sequence"/>
</dbReference>
<name>A0ABQ6FVY3_9CHLR</name>
<gene>
    <name evidence="1" type="ORF">KDH_39960</name>
</gene>
<comment type="caution">
    <text evidence="1">The sequence shown here is derived from an EMBL/GenBank/DDBJ whole genome shotgun (WGS) entry which is preliminary data.</text>
</comment>
<sequence length="66" mass="6590">MGNIGAPECSLFNVSVAPGANAPGATDTLKPIAAAHADAYAEAPTYANKKSAPLLSGKSQAAILFF</sequence>